<reference evidence="1 3" key="1">
    <citation type="journal article" date="2012" name="Nature">
        <title>Algal genomes reveal evolutionary mosaicism and the fate of nucleomorphs.</title>
        <authorList>
            <consortium name="DOE Joint Genome Institute"/>
            <person name="Curtis B.A."/>
            <person name="Tanifuji G."/>
            <person name="Burki F."/>
            <person name="Gruber A."/>
            <person name="Irimia M."/>
            <person name="Maruyama S."/>
            <person name="Arias M.C."/>
            <person name="Ball S.G."/>
            <person name="Gile G.H."/>
            <person name="Hirakawa Y."/>
            <person name="Hopkins J.F."/>
            <person name="Kuo A."/>
            <person name="Rensing S.A."/>
            <person name="Schmutz J."/>
            <person name="Symeonidi A."/>
            <person name="Elias M."/>
            <person name="Eveleigh R.J."/>
            <person name="Herman E.K."/>
            <person name="Klute M.J."/>
            <person name="Nakayama T."/>
            <person name="Obornik M."/>
            <person name="Reyes-Prieto A."/>
            <person name="Armbrust E.V."/>
            <person name="Aves S.J."/>
            <person name="Beiko R.G."/>
            <person name="Coutinho P."/>
            <person name="Dacks J.B."/>
            <person name="Durnford D.G."/>
            <person name="Fast N.M."/>
            <person name="Green B.R."/>
            <person name="Grisdale C.J."/>
            <person name="Hempel F."/>
            <person name="Henrissat B."/>
            <person name="Hoppner M.P."/>
            <person name="Ishida K."/>
            <person name="Kim E."/>
            <person name="Koreny L."/>
            <person name="Kroth P.G."/>
            <person name="Liu Y."/>
            <person name="Malik S.B."/>
            <person name="Maier U.G."/>
            <person name="McRose D."/>
            <person name="Mock T."/>
            <person name="Neilson J.A."/>
            <person name="Onodera N.T."/>
            <person name="Poole A.M."/>
            <person name="Pritham E.J."/>
            <person name="Richards T.A."/>
            <person name="Rocap G."/>
            <person name="Roy S.W."/>
            <person name="Sarai C."/>
            <person name="Schaack S."/>
            <person name="Shirato S."/>
            <person name="Slamovits C.H."/>
            <person name="Spencer D.F."/>
            <person name="Suzuki S."/>
            <person name="Worden A.Z."/>
            <person name="Zauner S."/>
            <person name="Barry K."/>
            <person name="Bell C."/>
            <person name="Bharti A.K."/>
            <person name="Crow J.A."/>
            <person name="Grimwood J."/>
            <person name="Kramer R."/>
            <person name="Lindquist E."/>
            <person name="Lucas S."/>
            <person name="Salamov A."/>
            <person name="McFadden G.I."/>
            <person name="Lane C.E."/>
            <person name="Keeling P.J."/>
            <person name="Gray M.W."/>
            <person name="Grigoriev I.V."/>
            <person name="Archibald J.M."/>
        </authorList>
    </citation>
    <scope>NUCLEOTIDE SEQUENCE</scope>
    <source>
        <strain evidence="1 3">CCMP2712</strain>
    </source>
</reference>
<gene>
    <name evidence="1" type="ORF">GUITHDRAFT_153775</name>
</gene>
<reference evidence="2" key="3">
    <citation type="submission" date="2016-03" db="UniProtKB">
        <authorList>
            <consortium name="EnsemblProtists"/>
        </authorList>
    </citation>
    <scope>IDENTIFICATION</scope>
</reference>
<dbReference type="GeneID" id="17298287"/>
<dbReference type="EMBL" id="JH993022">
    <property type="protein sequence ID" value="EKX41565.1"/>
    <property type="molecule type" value="Genomic_DNA"/>
</dbReference>
<sequence length="81" mass="9024">MTMKHVSSLDLGGLSNRLLGIARWVGLRQRFITCSWFGDIQSCLGFLSGLALLAKLALSTEQEHRFLSFRPRASAEFAKLP</sequence>
<name>L1J0E5_GUITC</name>
<keyword evidence="3" id="KW-1185">Reference proteome</keyword>
<dbReference type="RefSeq" id="XP_005828545.1">
    <property type="nucleotide sequence ID" value="XM_005828488.1"/>
</dbReference>
<dbReference type="Proteomes" id="UP000011087">
    <property type="component" value="Unassembled WGS sequence"/>
</dbReference>
<reference evidence="3" key="2">
    <citation type="submission" date="2012-11" db="EMBL/GenBank/DDBJ databases">
        <authorList>
            <person name="Kuo A."/>
            <person name="Curtis B.A."/>
            <person name="Tanifuji G."/>
            <person name="Burki F."/>
            <person name="Gruber A."/>
            <person name="Irimia M."/>
            <person name="Maruyama S."/>
            <person name="Arias M.C."/>
            <person name="Ball S.G."/>
            <person name="Gile G.H."/>
            <person name="Hirakawa Y."/>
            <person name="Hopkins J.F."/>
            <person name="Rensing S.A."/>
            <person name="Schmutz J."/>
            <person name="Symeonidi A."/>
            <person name="Elias M."/>
            <person name="Eveleigh R.J."/>
            <person name="Herman E.K."/>
            <person name="Klute M.J."/>
            <person name="Nakayama T."/>
            <person name="Obornik M."/>
            <person name="Reyes-Prieto A."/>
            <person name="Armbrust E.V."/>
            <person name="Aves S.J."/>
            <person name="Beiko R.G."/>
            <person name="Coutinho P."/>
            <person name="Dacks J.B."/>
            <person name="Durnford D.G."/>
            <person name="Fast N.M."/>
            <person name="Green B.R."/>
            <person name="Grisdale C."/>
            <person name="Hempe F."/>
            <person name="Henrissat B."/>
            <person name="Hoppner M.P."/>
            <person name="Ishida K.-I."/>
            <person name="Kim E."/>
            <person name="Koreny L."/>
            <person name="Kroth P.G."/>
            <person name="Liu Y."/>
            <person name="Malik S.-B."/>
            <person name="Maier U.G."/>
            <person name="McRose D."/>
            <person name="Mock T."/>
            <person name="Neilson J.A."/>
            <person name="Onodera N.T."/>
            <person name="Poole A.M."/>
            <person name="Pritham E.J."/>
            <person name="Richards T.A."/>
            <person name="Rocap G."/>
            <person name="Roy S.W."/>
            <person name="Sarai C."/>
            <person name="Schaack S."/>
            <person name="Shirato S."/>
            <person name="Slamovits C.H."/>
            <person name="Spencer D.F."/>
            <person name="Suzuki S."/>
            <person name="Worden A.Z."/>
            <person name="Zauner S."/>
            <person name="Barry K."/>
            <person name="Bell C."/>
            <person name="Bharti A.K."/>
            <person name="Crow J.A."/>
            <person name="Grimwood J."/>
            <person name="Kramer R."/>
            <person name="Lindquist E."/>
            <person name="Lucas S."/>
            <person name="Salamov A."/>
            <person name="McFadden G.I."/>
            <person name="Lane C.E."/>
            <person name="Keeling P.J."/>
            <person name="Gray M.W."/>
            <person name="Grigoriev I.V."/>
            <person name="Archibald J.M."/>
        </authorList>
    </citation>
    <scope>NUCLEOTIDE SEQUENCE</scope>
    <source>
        <strain evidence="3">CCMP2712</strain>
    </source>
</reference>
<evidence type="ECO:0000313" key="1">
    <source>
        <dbReference type="EMBL" id="EKX41565.1"/>
    </source>
</evidence>
<dbReference type="HOGENOM" id="CLU_2578938_0_0_1"/>
<accession>L1J0E5</accession>
<evidence type="ECO:0000313" key="3">
    <source>
        <dbReference type="Proteomes" id="UP000011087"/>
    </source>
</evidence>
<dbReference type="EnsemblProtists" id="EKX41565">
    <property type="protein sequence ID" value="EKX41565"/>
    <property type="gene ID" value="GUITHDRAFT_153775"/>
</dbReference>
<dbReference type="KEGG" id="gtt:GUITHDRAFT_153775"/>
<evidence type="ECO:0000313" key="2">
    <source>
        <dbReference type="EnsemblProtists" id="EKX41565"/>
    </source>
</evidence>
<proteinExistence type="predicted"/>
<dbReference type="PaxDb" id="55529-EKX41565"/>
<organism evidence="1">
    <name type="scientific">Guillardia theta (strain CCMP2712)</name>
    <name type="common">Cryptophyte</name>
    <dbReference type="NCBI Taxonomy" id="905079"/>
    <lineage>
        <taxon>Eukaryota</taxon>
        <taxon>Cryptophyceae</taxon>
        <taxon>Pyrenomonadales</taxon>
        <taxon>Geminigeraceae</taxon>
        <taxon>Guillardia</taxon>
    </lineage>
</organism>
<protein>
    <submittedName>
        <fullName evidence="1 2">Uncharacterized protein</fullName>
    </submittedName>
</protein>
<dbReference type="AlphaFoldDB" id="L1J0E5"/>